<dbReference type="InterPro" id="IPR049874">
    <property type="entry name" value="ROK_cs"/>
</dbReference>
<proteinExistence type="inferred from homology"/>
<protein>
    <submittedName>
        <fullName evidence="4">ROK family protein</fullName>
    </submittedName>
</protein>
<reference evidence="4" key="1">
    <citation type="submission" date="2022-07" db="EMBL/GenBank/DDBJ databases">
        <title>Complete genome of CX2.</title>
        <authorList>
            <person name="Cao G."/>
        </authorList>
    </citation>
    <scope>NUCLEOTIDE SEQUENCE</scope>
    <source>
        <strain evidence="4">CX2</strain>
    </source>
</reference>
<dbReference type="RefSeq" id="WP_255178675.1">
    <property type="nucleotide sequence ID" value="NZ_CP101462.1"/>
</dbReference>
<evidence type="ECO:0000256" key="1">
    <source>
        <dbReference type="ARBA" id="ARBA00002486"/>
    </source>
</evidence>
<name>A0ABY5FS52_9BACL</name>
<dbReference type="InterPro" id="IPR036388">
    <property type="entry name" value="WH-like_DNA-bd_sf"/>
</dbReference>
<gene>
    <name evidence="4" type="ORF">NMQ00_04315</name>
</gene>
<dbReference type="Gene3D" id="3.30.420.40">
    <property type="match status" value="2"/>
</dbReference>
<dbReference type="Gene3D" id="1.10.10.10">
    <property type="entry name" value="Winged helix-like DNA-binding domain superfamily/Winged helix DNA-binding domain"/>
    <property type="match status" value="1"/>
</dbReference>
<dbReference type="PANTHER" id="PTHR18964">
    <property type="entry name" value="ROK (REPRESSOR, ORF, KINASE) FAMILY"/>
    <property type="match status" value="1"/>
</dbReference>
<comment type="similarity">
    <text evidence="2">Belongs to the ROK (NagC/XylR) family.</text>
</comment>
<dbReference type="Pfam" id="PF00480">
    <property type="entry name" value="ROK"/>
    <property type="match status" value="1"/>
</dbReference>
<dbReference type="InterPro" id="IPR043129">
    <property type="entry name" value="ATPase_NBD"/>
</dbReference>
<dbReference type="CDD" id="cd24076">
    <property type="entry name" value="ASKHA_ATPase_ROK_BsXylR-like"/>
    <property type="match status" value="1"/>
</dbReference>
<keyword evidence="3" id="KW-0859">Xylose metabolism</keyword>
<evidence type="ECO:0000256" key="2">
    <source>
        <dbReference type="ARBA" id="ARBA00006479"/>
    </source>
</evidence>
<dbReference type="SUPFAM" id="SSF53067">
    <property type="entry name" value="Actin-like ATPase domain"/>
    <property type="match status" value="1"/>
</dbReference>
<evidence type="ECO:0000313" key="5">
    <source>
        <dbReference type="Proteomes" id="UP001060325"/>
    </source>
</evidence>
<dbReference type="SUPFAM" id="SSF46785">
    <property type="entry name" value="Winged helix' DNA-binding domain"/>
    <property type="match status" value="1"/>
</dbReference>
<dbReference type="EMBL" id="CP101462">
    <property type="protein sequence ID" value="UTT44442.1"/>
    <property type="molecule type" value="Genomic_DNA"/>
</dbReference>
<evidence type="ECO:0000313" key="4">
    <source>
        <dbReference type="EMBL" id="UTT44442.1"/>
    </source>
</evidence>
<dbReference type="InterPro" id="IPR000600">
    <property type="entry name" value="ROK"/>
</dbReference>
<keyword evidence="3" id="KW-0119">Carbohydrate metabolism</keyword>
<evidence type="ECO:0000256" key="3">
    <source>
        <dbReference type="ARBA" id="ARBA00022629"/>
    </source>
</evidence>
<keyword evidence="5" id="KW-1185">Reference proteome</keyword>
<accession>A0ABY5FS52</accession>
<comment type="function">
    <text evidence="1">Transcriptional repressor of xylose-utilizing enzymes.</text>
</comment>
<dbReference type="PANTHER" id="PTHR18964:SF149">
    <property type="entry name" value="BIFUNCTIONAL UDP-N-ACETYLGLUCOSAMINE 2-EPIMERASE_N-ACETYLMANNOSAMINE KINASE"/>
    <property type="match status" value="1"/>
</dbReference>
<dbReference type="Proteomes" id="UP001060325">
    <property type="component" value="Chromosome"/>
</dbReference>
<dbReference type="InterPro" id="IPR036390">
    <property type="entry name" value="WH_DNA-bd_sf"/>
</dbReference>
<organism evidence="4 5">
    <name type="scientific">Exiguobacterium aurantiacum</name>
    <dbReference type="NCBI Taxonomy" id="33987"/>
    <lineage>
        <taxon>Bacteria</taxon>
        <taxon>Bacillati</taxon>
        <taxon>Bacillota</taxon>
        <taxon>Bacilli</taxon>
        <taxon>Bacillales</taxon>
        <taxon>Bacillales Family XII. Incertae Sedis</taxon>
        <taxon>Exiguobacterium</taxon>
    </lineage>
</organism>
<sequence>MNKTVLLNEIIRSYPISRAKLSEVTGLNKSTVSAQIGALLNEELIFEIGQGDSSGGRRPVMLVFNQQAGFTIGVDLGVKAINAVLTDLKGNVVESLTTEWAEADQEAEPKVRAAIDALLGKMPSSPYGLIGIGVSVPGLINREQQVIFVPNLRPDVTSLKHDLENRYDVPVNLENEANAGAYGERRFGAGKDHEEMVFVSLGTGVGTGIILHGELYRGEDGFAGEFGHMSIEYNGPKCTCGNRGCWELYASEKVLWDKYLPGHTVETLQRSLQANEASVLNELQKWCFYVGVGLNTVLNVYNPKVIIIQSRVIELHPMVLNMIRTAISSRVYAQADHSFELFPSKLSDHASAIGMASLAIEQFLQRRMMQ</sequence>
<dbReference type="PROSITE" id="PS01125">
    <property type="entry name" value="ROK"/>
    <property type="match status" value="1"/>
</dbReference>